<feature type="transmembrane region" description="Helical" evidence="2">
    <location>
        <begin position="55"/>
        <end position="73"/>
    </location>
</feature>
<gene>
    <name evidence="3" type="ORF">GCM10009627_11100</name>
</gene>
<keyword evidence="2" id="KW-0812">Transmembrane</keyword>
<keyword evidence="4" id="KW-1185">Reference proteome</keyword>
<evidence type="ECO:0000313" key="3">
    <source>
        <dbReference type="EMBL" id="GAA1492764.1"/>
    </source>
</evidence>
<comment type="caution">
    <text evidence="3">The sequence shown here is derived from an EMBL/GenBank/DDBJ whole genome shotgun (WGS) entry which is preliminary data.</text>
</comment>
<feature type="compositionally biased region" description="Basic residues" evidence="1">
    <location>
        <begin position="129"/>
        <end position="144"/>
    </location>
</feature>
<organism evidence="3 4">
    <name type="scientific">Curtobacterium herbarum</name>
    <dbReference type="NCBI Taxonomy" id="150122"/>
    <lineage>
        <taxon>Bacteria</taxon>
        <taxon>Bacillati</taxon>
        <taxon>Actinomycetota</taxon>
        <taxon>Actinomycetes</taxon>
        <taxon>Micrococcales</taxon>
        <taxon>Microbacteriaceae</taxon>
        <taxon>Curtobacterium</taxon>
    </lineage>
</organism>
<evidence type="ECO:0000256" key="2">
    <source>
        <dbReference type="SAM" id="Phobius"/>
    </source>
</evidence>
<dbReference type="EMBL" id="BAAAJX010000004">
    <property type="protein sequence ID" value="GAA1492764.1"/>
    <property type="molecule type" value="Genomic_DNA"/>
</dbReference>
<keyword evidence="2" id="KW-0472">Membrane</keyword>
<keyword evidence="2" id="KW-1133">Transmembrane helix</keyword>
<sequence length="153" mass="16884">MPNDSMPELELRNVRTRERIVDTVARIRQKSDVPARTRLALAKTRQRWHRDPTPLVAVAMTAVAGLAAIIVGTRIRNHPAARLGALREPAPVPVFKPVKVGKDGKSTGVPVFARKDPTGNPVFQERQAAAKRRKKDAARAKKSIKQMTKAMKG</sequence>
<evidence type="ECO:0000256" key="1">
    <source>
        <dbReference type="SAM" id="MobiDB-lite"/>
    </source>
</evidence>
<name>A0ABP4K5A2_9MICO</name>
<reference evidence="4" key="1">
    <citation type="journal article" date="2019" name="Int. J. Syst. Evol. Microbiol.">
        <title>The Global Catalogue of Microorganisms (GCM) 10K type strain sequencing project: providing services to taxonomists for standard genome sequencing and annotation.</title>
        <authorList>
            <consortium name="The Broad Institute Genomics Platform"/>
            <consortium name="The Broad Institute Genome Sequencing Center for Infectious Disease"/>
            <person name="Wu L."/>
            <person name="Ma J."/>
        </authorList>
    </citation>
    <scope>NUCLEOTIDE SEQUENCE [LARGE SCALE GENOMIC DNA]</scope>
    <source>
        <strain evidence="4">JCM 12140</strain>
    </source>
</reference>
<protein>
    <recommendedName>
        <fullName evidence="5">DUF3618 domain-containing protein</fullName>
    </recommendedName>
</protein>
<proteinExistence type="predicted"/>
<evidence type="ECO:0000313" key="4">
    <source>
        <dbReference type="Proteomes" id="UP001501742"/>
    </source>
</evidence>
<dbReference type="RefSeq" id="WP_204609734.1">
    <property type="nucleotide sequence ID" value="NZ_BAAAJX010000004.1"/>
</dbReference>
<evidence type="ECO:0008006" key="5">
    <source>
        <dbReference type="Google" id="ProtNLM"/>
    </source>
</evidence>
<accession>A0ABP4K5A2</accession>
<dbReference type="Proteomes" id="UP001501742">
    <property type="component" value="Unassembled WGS sequence"/>
</dbReference>
<feature type="region of interest" description="Disordered" evidence="1">
    <location>
        <begin position="105"/>
        <end position="153"/>
    </location>
</feature>